<comment type="caution">
    <text evidence="1">The sequence shown here is derived from an EMBL/GenBank/DDBJ whole genome shotgun (WGS) entry which is preliminary data.</text>
</comment>
<keyword evidence="2" id="KW-1185">Reference proteome</keyword>
<reference evidence="1 2" key="1">
    <citation type="journal article" date="2018" name="Genome Biol. Evol.">
        <title>Multiple Roots of Fruiting Body Formation in Amoebozoa.</title>
        <authorList>
            <person name="Hillmann F."/>
            <person name="Forbes G."/>
            <person name="Novohradska S."/>
            <person name="Ferling I."/>
            <person name="Riege K."/>
            <person name="Groth M."/>
            <person name="Westermann M."/>
            <person name="Marz M."/>
            <person name="Spaller T."/>
            <person name="Winckler T."/>
            <person name="Schaap P."/>
            <person name="Glockner G."/>
        </authorList>
    </citation>
    <scope>NUCLEOTIDE SEQUENCE [LARGE SCALE GENOMIC DNA]</scope>
    <source>
        <strain evidence="1 2">Jena</strain>
    </source>
</reference>
<evidence type="ECO:0000313" key="2">
    <source>
        <dbReference type="Proteomes" id="UP000241769"/>
    </source>
</evidence>
<dbReference type="EMBL" id="MDYQ01000136">
    <property type="protein sequence ID" value="PRP80869.1"/>
    <property type="molecule type" value="Genomic_DNA"/>
</dbReference>
<organism evidence="1 2">
    <name type="scientific">Planoprotostelium fungivorum</name>
    <dbReference type="NCBI Taxonomy" id="1890364"/>
    <lineage>
        <taxon>Eukaryota</taxon>
        <taxon>Amoebozoa</taxon>
        <taxon>Evosea</taxon>
        <taxon>Variosea</taxon>
        <taxon>Cavosteliida</taxon>
        <taxon>Cavosteliaceae</taxon>
        <taxon>Planoprotostelium</taxon>
    </lineage>
</organism>
<dbReference type="AlphaFoldDB" id="A0A2P6NAA5"/>
<evidence type="ECO:0000313" key="1">
    <source>
        <dbReference type="EMBL" id="PRP80869.1"/>
    </source>
</evidence>
<proteinExistence type="predicted"/>
<sequence length="81" mass="9286">MSFTVHFSRTGKPMVAKRKCDDVPTGEEQLEGWHRRLSAITSGTFEKIDHFSLRLWDEWSYSHQQSGVSHRGTDGTAAHLR</sequence>
<accession>A0A2P6NAA5</accession>
<name>A0A2P6NAA5_9EUKA</name>
<dbReference type="Proteomes" id="UP000241769">
    <property type="component" value="Unassembled WGS sequence"/>
</dbReference>
<dbReference type="InParanoid" id="A0A2P6NAA5"/>
<gene>
    <name evidence="1" type="ORF">PROFUN_11424</name>
</gene>
<protein>
    <submittedName>
        <fullName evidence="1">Uncharacterized protein</fullName>
    </submittedName>
</protein>